<dbReference type="EMBL" id="KL363558">
    <property type="protein sequence ID" value="KFD45320.1"/>
    <property type="molecule type" value="Genomic_DNA"/>
</dbReference>
<protein>
    <submittedName>
        <fullName evidence="1">Uncharacterized protein</fullName>
    </submittedName>
</protein>
<evidence type="ECO:0000313" key="1">
    <source>
        <dbReference type="EMBL" id="KFD45320.1"/>
    </source>
</evidence>
<sequence>MYACSMRGMIAHLHVTHIEWDNINVTFIFTISTN</sequence>
<dbReference type="Proteomes" id="UP000030764">
    <property type="component" value="Unassembled WGS sequence"/>
</dbReference>
<accession>A0A085LK24</accession>
<name>A0A085LK24_9BILA</name>
<reference evidence="1 2" key="1">
    <citation type="journal article" date="2014" name="Nat. Genet.">
        <title>Genome and transcriptome of the porcine whipworm Trichuris suis.</title>
        <authorList>
            <person name="Jex A.R."/>
            <person name="Nejsum P."/>
            <person name="Schwarz E.M."/>
            <person name="Hu L."/>
            <person name="Young N.D."/>
            <person name="Hall R.S."/>
            <person name="Korhonen P.K."/>
            <person name="Liao S."/>
            <person name="Thamsborg S."/>
            <person name="Xia J."/>
            <person name="Xu P."/>
            <person name="Wang S."/>
            <person name="Scheerlinck J.P."/>
            <person name="Hofmann A."/>
            <person name="Sternberg P.W."/>
            <person name="Wang J."/>
            <person name="Gasser R.B."/>
        </authorList>
    </citation>
    <scope>NUCLEOTIDE SEQUENCE [LARGE SCALE GENOMIC DNA]</scope>
    <source>
        <strain evidence="1">DCEP-RM93M</strain>
    </source>
</reference>
<proteinExistence type="predicted"/>
<dbReference type="AlphaFoldDB" id="A0A085LK24"/>
<organism evidence="1 2">
    <name type="scientific">Trichuris suis</name>
    <name type="common">pig whipworm</name>
    <dbReference type="NCBI Taxonomy" id="68888"/>
    <lineage>
        <taxon>Eukaryota</taxon>
        <taxon>Metazoa</taxon>
        <taxon>Ecdysozoa</taxon>
        <taxon>Nematoda</taxon>
        <taxon>Enoplea</taxon>
        <taxon>Dorylaimia</taxon>
        <taxon>Trichinellida</taxon>
        <taxon>Trichuridae</taxon>
        <taxon>Trichuris</taxon>
    </lineage>
</organism>
<keyword evidence="2" id="KW-1185">Reference proteome</keyword>
<evidence type="ECO:0000313" key="2">
    <source>
        <dbReference type="Proteomes" id="UP000030764"/>
    </source>
</evidence>
<gene>
    <name evidence="1" type="ORF">M513_13803</name>
</gene>